<dbReference type="Proteomes" id="UP001500843">
    <property type="component" value="Unassembled WGS sequence"/>
</dbReference>
<gene>
    <name evidence="1" type="ORF">GCM10023198_17550</name>
</gene>
<keyword evidence="2" id="KW-1185">Reference proteome</keyword>
<evidence type="ECO:0000313" key="1">
    <source>
        <dbReference type="EMBL" id="GAA4697817.1"/>
    </source>
</evidence>
<dbReference type="RefSeq" id="WP_253875953.1">
    <property type="nucleotide sequence ID" value="NZ_BAABHM010000010.1"/>
</dbReference>
<sequence length="221" mass="23893">MTQDVKVLGGVVRVIVPGTWVSIPLDDPERAAAFIKRMVRDQVGPADRLARMRRQAVEEVFGTARDAASIGVHTYLMSLEIAPGVPFPAALLMVDEDWPEATLPLVADGDHAGALRLAFPEAEVAVQRNGRPAARAVEMTQGQAGEGEEAVEVLTMRLEYHMPHPLDPAKMLFVRVNVSDIPSAEPFAVLFDEIVDSIQYLDDDEASGDVPSLPVEATSSV</sequence>
<organism evidence="1 2">
    <name type="scientific">Promicromonospora umidemergens</name>
    <dbReference type="NCBI Taxonomy" id="629679"/>
    <lineage>
        <taxon>Bacteria</taxon>
        <taxon>Bacillati</taxon>
        <taxon>Actinomycetota</taxon>
        <taxon>Actinomycetes</taxon>
        <taxon>Micrococcales</taxon>
        <taxon>Promicromonosporaceae</taxon>
        <taxon>Promicromonospora</taxon>
    </lineage>
</organism>
<dbReference type="EMBL" id="BAABHM010000010">
    <property type="protein sequence ID" value="GAA4697817.1"/>
    <property type="molecule type" value="Genomic_DNA"/>
</dbReference>
<evidence type="ECO:0000313" key="2">
    <source>
        <dbReference type="Proteomes" id="UP001500843"/>
    </source>
</evidence>
<proteinExistence type="predicted"/>
<protein>
    <submittedName>
        <fullName evidence="1">Uncharacterized protein</fullName>
    </submittedName>
</protein>
<reference evidence="2" key="1">
    <citation type="journal article" date="2019" name="Int. J. Syst. Evol. Microbiol.">
        <title>The Global Catalogue of Microorganisms (GCM) 10K type strain sequencing project: providing services to taxonomists for standard genome sequencing and annotation.</title>
        <authorList>
            <consortium name="The Broad Institute Genomics Platform"/>
            <consortium name="The Broad Institute Genome Sequencing Center for Infectious Disease"/>
            <person name="Wu L."/>
            <person name="Ma J."/>
        </authorList>
    </citation>
    <scope>NUCLEOTIDE SEQUENCE [LARGE SCALE GENOMIC DNA]</scope>
    <source>
        <strain evidence="2">JCM 17975</strain>
    </source>
</reference>
<comment type="caution">
    <text evidence="1">The sequence shown here is derived from an EMBL/GenBank/DDBJ whole genome shotgun (WGS) entry which is preliminary data.</text>
</comment>
<accession>A0ABP8X1N5</accession>
<name>A0ABP8X1N5_9MICO</name>